<feature type="domain" description="Large ribosomal subunit protein bL12 oligomerization" evidence="6">
    <location>
        <begin position="4"/>
        <end position="51"/>
    </location>
</feature>
<keyword evidence="2 4" id="KW-0689">Ribosomal protein</keyword>
<dbReference type="Proteomes" id="UP000788426">
    <property type="component" value="Unassembled WGS sequence"/>
</dbReference>
<keyword evidence="3 4" id="KW-0687">Ribonucleoprotein</keyword>
<dbReference type="CDD" id="cd00387">
    <property type="entry name" value="Ribosomal_L7_L12"/>
    <property type="match status" value="1"/>
</dbReference>
<comment type="similarity">
    <text evidence="1 4">Belongs to the bacterial ribosomal protein bL12 family.</text>
</comment>
<dbReference type="Gene3D" id="3.30.1390.10">
    <property type="match status" value="1"/>
</dbReference>
<comment type="subunit">
    <text evidence="4">Homodimer. Part of the ribosomal stalk of the 50S ribosomal subunit. Forms a multimeric L10(L12)X complex, where L10 forms an elongated spine to which 2 to 4 L12 dimers bind in a sequential fashion. Binds GTP-bound translation factors.</text>
</comment>
<reference evidence="7 8" key="1">
    <citation type="submission" date="2021-07" db="EMBL/GenBank/DDBJ databases">
        <title>Genomic diversity and antimicrobial resistance of Prevotella spp. isolated from chronic lung disease airways.</title>
        <authorList>
            <person name="Webb K.A."/>
            <person name="Olagoke O.S."/>
            <person name="Baird T."/>
            <person name="Neill J."/>
            <person name="Pham A."/>
            <person name="Wells T.J."/>
            <person name="Ramsay K.A."/>
            <person name="Bell S.C."/>
            <person name="Sarovich D.S."/>
            <person name="Price E.P."/>
        </authorList>
    </citation>
    <scope>NUCLEOTIDE SEQUENCE [LARGE SCALE GENOMIC DNA]</scope>
    <source>
        <strain evidence="7 8">SCHI0011.S.12</strain>
    </source>
</reference>
<dbReference type="SUPFAM" id="SSF54736">
    <property type="entry name" value="ClpS-like"/>
    <property type="match status" value="1"/>
</dbReference>
<sequence length="125" mass="12642">MADIKAIAEELVNLTVKEVNELATVLKEEYGIEPAAAAVAVAAGPAAGGAAAGEEKTSFDVVLTDAGAAKLQVVKAVKEACGLGLKEAKDLVDGAPATIKEGLSKDEAENLKKAIEEAGAKVELK</sequence>
<evidence type="ECO:0000256" key="3">
    <source>
        <dbReference type="ARBA" id="ARBA00023274"/>
    </source>
</evidence>
<dbReference type="GeneID" id="93183292"/>
<dbReference type="NCBIfam" id="TIGR00855">
    <property type="entry name" value="L12"/>
    <property type="match status" value="1"/>
</dbReference>
<dbReference type="PANTHER" id="PTHR45987">
    <property type="entry name" value="39S RIBOSOMAL PROTEIN L12"/>
    <property type="match status" value="1"/>
</dbReference>
<gene>
    <name evidence="4 7" type="primary">rplL</name>
    <name evidence="7" type="ORF">KZO38_02520</name>
</gene>
<evidence type="ECO:0000256" key="2">
    <source>
        <dbReference type="ARBA" id="ARBA00022980"/>
    </source>
</evidence>
<dbReference type="PANTHER" id="PTHR45987:SF4">
    <property type="entry name" value="LARGE RIBOSOMAL SUBUNIT PROTEIN BL12M"/>
    <property type="match status" value="1"/>
</dbReference>
<evidence type="ECO:0000259" key="6">
    <source>
        <dbReference type="Pfam" id="PF16320"/>
    </source>
</evidence>
<comment type="caution">
    <text evidence="7">The sequence shown here is derived from an EMBL/GenBank/DDBJ whole genome shotgun (WGS) entry which is preliminary data.</text>
</comment>
<organism evidence="7 8">
    <name type="scientific">Hoylesella nanceiensis</name>
    <dbReference type="NCBI Taxonomy" id="425941"/>
    <lineage>
        <taxon>Bacteria</taxon>
        <taxon>Pseudomonadati</taxon>
        <taxon>Bacteroidota</taxon>
        <taxon>Bacteroidia</taxon>
        <taxon>Bacteroidales</taxon>
        <taxon>Prevotellaceae</taxon>
        <taxon>Hoylesella</taxon>
    </lineage>
</organism>
<dbReference type="Pfam" id="PF00542">
    <property type="entry name" value="Ribosomal_L12"/>
    <property type="match status" value="1"/>
</dbReference>
<dbReference type="GO" id="GO:0005840">
    <property type="term" value="C:ribosome"/>
    <property type="evidence" value="ECO:0007669"/>
    <property type="project" value="UniProtKB-KW"/>
</dbReference>
<dbReference type="InterPro" id="IPR000206">
    <property type="entry name" value="Ribosomal_bL12"/>
</dbReference>
<evidence type="ECO:0000259" key="5">
    <source>
        <dbReference type="Pfam" id="PF00542"/>
    </source>
</evidence>
<evidence type="ECO:0000256" key="1">
    <source>
        <dbReference type="ARBA" id="ARBA00007197"/>
    </source>
</evidence>
<dbReference type="Gene3D" id="1.20.5.710">
    <property type="entry name" value="Single helix bin"/>
    <property type="match status" value="1"/>
</dbReference>
<dbReference type="InterPro" id="IPR008932">
    <property type="entry name" value="Ribosomal_bL12_oligo"/>
</dbReference>
<proteinExistence type="inferred from homology"/>
<dbReference type="Pfam" id="PF16320">
    <property type="entry name" value="Ribosomal_L12_N"/>
    <property type="match status" value="1"/>
</dbReference>
<protein>
    <recommendedName>
        <fullName evidence="4">Large ribosomal subunit protein bL12</fullName>
    </recommendedName>
</protein>
<name>A0ABS6YD23_9BACT</name>
<dbReference type="InterPro" id="IPR014719">
    <property type="entry name" value="Ribosomal_bL12_C/ClpS-like"/>
</dbReference>
<dbReference type="HAMAP" id="MF_00368">
    <property type="entry name" value="Ribosomal_bL12"/>
    <property type="match status" value="1"/>
</dbReference>
<evidence type="ECO:0000256" key="4">
    <source>
        <dbReference type="HAMAP-Rule" id="MF_00368"/>
    </source>
</evidence>
<evidence type="ECO:0000313" key="7">
    <source>
        <dbReference type="EMBL" id="MBW4768634.1"/>
    </source>
</evidence>
<evidence type="ECO:0000313" key="8">
    <source>
        <dbReference type="Proteomes" id="UP000788426"/>
    </source>
</evidence>
<dbReference type="SUPFAM" id="SSF48300">
    <property type="entry name" value="Ribosomal protein L7/12, oligomerisation (N-terminal) domain"/>
    <property type="match status" value="1"/>
</dbReference>
<dbReference type="InterPro" id="IPR036235">
    <property type="entry name" value="Ribosomal_bL12_oligo_N_sf"/>
</dbReference>
<accession>A0ABS6YD23</accession>
<comment type="function">
    <text evidence="4">Forms part of the ribosomal stalk which helps the ribosome interact with GTP-bound translation factors. Is thus essential for accurate translation.</text>
</comment>
<feature type="domain" description="Large ribosomal subunit protein bL12 C-terminal" evidence="5">
    <location>
        <begin position="59"/>
        <end position="125"/>
    </location>
</feature>
<dbReference type="InterPro" id="IPR013823">
    <property type="entry name" value="Ribosomal_bL12_C"/>
</dbReference>
<dbReference type="EMBL" id="JAHXCT010000002">
    <property type="protein sequence ID" value="MBW4768634.1"/>
    <property type="molecule type" value="Genomic_DNA"/>
</dbReference>
<dbReference type="RefSeq" id="WP_018363350.1">
    <property type="nucleotide sequence ID" value="NZ_CAJZHJ010000091.1"/>
</dbReference>
<keyword evidence="8" id="KW-1185">Reference proteome</keyword>